<dbReference type="RefSeq" id="XP_002480665.1">
    <property type="nucleotide sequence ID" value="XM_002480620.1"/>
</dbReference>
<dbReference type="PANTHER" id="PTHR28657">
    <property type="entry name" value="INDOLEAMINE 2,3-DIOXYGENASE"/>
    <property type="match status" value="1"/>
</dbReference>
<dbReference type="GO" id="GO:0046872">
    <property type="term" value="F:metal ion binding"/>
    <property type="evidence" value="ECO:0007669"/>
    <property type="project" value="UniProtKB-UniRule"/>
</dbReference>
<dbReference type="eggNOG" id="ENOG502QV6W">
    <property type="taxonomic scope" value="Eukaryota"/>
</dbReference>
<dbReference type="GO" id="GO:0020037">
    <property type="term" value="F:heme binding"/>
    <property type="evidence" value="ECO:0007669"/>
    <property type="project" value="UniProtKB-UniRule"/>
</dbReference>
<name>B8M711_TALSN</name>
<evidence type="ECO:0000313" key="6">
    <source>
        <dbReference type="Proteomes" id="UP000001745"/>
    </source>
</evidence>
<keyword evidence="6" id="KW-1185">Reference proteome</keyword>
<proteinExistence type="inferred from homology"/>
<dbReference type="AlphaFoldDB" id="B8M711"/>
<dbReference type="PhylomeDB" id="B8M711"/>
<keyword evidence="2 4" id="KW-0479">Metal-binding</keyword>
<protein>
    <recommendedName>
        <fullName evidence="4">Indoleamine 2,3-dioxygenase</fullName>
        <ecNumber evidence="4">1.13.11.52</ecNumber>
    </recommendedName>
</protein>
<dbReference type="GO" id="GO:0019441">
    <property type="term" value="P:L-tryptophan catabolic process to kynurenine"/>
    <property type="evidence" value="ECO:0007669"/>
    <property type="project" value="UniProtKB-UniRule"/>
</dbReference>
<dbReference type="GeneID" id="8104310"/>
<gene>
    <name evidence="5" type="ORF">TSTA_034680</name>
</gene>
<dbReference type="SMR" id="B8M711"/>
<dbReference type="PANTHER" id="PTHR28657:SF5">
    <property type="entry name" value="INDOLEAMINE 2,3-DIOXYGENASE"/>
    <property type="match status" value="1"/>
</dbReference>
<evidence type="ECO:0000256" key="4">
    <source>
        <dbReference type="RuleBase" id="RU369119"/>
    </source>
</evidence>
<accession>B8M711</accession>
<dbReference type="VEuPathDB" id="FungiDB:TSTA_034680"/>
<comment type="catalytic activity">
    <reaction evidence="4">
        <text>L-tryptophan + O2 = N-formyl-L-kynurenine</text>
        <dbReference type="Rhea" id="RHEA:24536"/>
        <dbReference type="ChEBI" id="CHEBI:15379"/>
        <dbReference type="ChEBI" id="CHEBI:57912"/>
        <dbReference type="ChEBI" id="CHEBI:58629"/>
    </reaction>
</comment>
<keyword evidence="3 4" id="KW-0408">Iron</keyword>
<evidence type="ECO:0000256" key="1">
    <source>
        <dbReference type="ARBA" id="ARBA00007119"/>
    </source>
</evidence>
<dbReference type="Gene3D" id="1.20.58.480">
    <property type="match status" value="1"/>
</dbReference>
<dbReference type="EMBL" id="EQ962654">
    <property type="protein sequence ID" value="EED20231.1"/>
    <property type="molecule type" value="Genomic_DNA"/>
</dbReference>
<dbReference type="OrthoDB" id="540174at2759"/>
<dbReference type="GO" id="GO:0005737">
    <property type="term" value="C:cytoplasm"/>
    <property type="evidence" value="ECO:0007669"/>
    <property type="project" value="TreeGrafter"/>
</dbReference>
<dbReference type="InterPro" id="IPR037217">
    <property type="entry name" value="Trp/Indoleamine_2_3_dOase-like"/>
</dbReference>
<comment type="function">
    <text evidence="4">Produces N-formyl-kynurenine through the oxidation of tryptophan.</text>
</comment>
<keyword evidence="4" id="KW-0349">Heme</keyword>
<dbReference type="InterPro" id="IPR000898">
    <property type="entry name" value="Indolamine_dOase"/>
</dbReference>
<evidence type="ECO:0000313" key="5">
    <source>
        <dbReference type="EMBL" id="EED20231.1"/>
    </source>
</evidence>
<dbReference type="SUPFAM" id="SSF140959">
    <property type="entry name" value="Indolic compounds 2,3-dioxygenase-like"/>
    <property type="match status" value="1"/>
</dbReference>
<dbReference type="Pfam" id="PF01231">
    <property type="entry name" value="IDO"/>
    <property type="match status" value="1"/>
</dbReference>
<dbReference type="GO" id="GO:0034354">
    <property type="term" value="P:'de novo' NAD+ biosynthetic process from L-tryptophan"/>
    <property type="evidence" value="ECO:0007669"/>
    <property type="project" value="TreeGrafter"/>
</dbReference>
<keyword evidence="4" id="KW-0223">Dioxygenase</keyword>
<dbReference type="STRING" id="441959.B8M711"/>
<organism evidence="5 6">
    <name type="scientific">Talaromyces stipitatus (strain ATCC 10500 / CBS 375.48 / QM 6759 / NRRL 1006)</name>
    <name type="common">Penicillium stipitatum</name>
    <dbReference type="NCBI Taxonomy" id="441959"/>
    <lineage>
        <taxon>Eukaryota</taxon>
        <taxon>Fungi</taxon>
        <taxon>Dikarya</taxon>
        <taxon>Ascomycota</taxon>
        <taxon>Pezizomycotina</taxon>
        <taxon>Eurotiomycetes</taxon>
        <taxon>Eurotiomycetidae</taxon>
        <taxon>Eurotiales</taxon>
        <taxon>Trichocomaceae</taxon>
        <taxon>Talaromyces</taxon>
        <taxon>Talaromyces sect. Talaromyces</taxon>
    </lineage>
</organism>
<keyword evidence="4" id="KW-0560">Oxidoreductase</keyword>
<dbReference type="InParanoid" id="B8M711"/>
<dbReference type="GO" id="GO:0033754">
    <property type="term" value="F:indoleamine 2,3-dioxygenase activity"/>
    <property type="evidence" value="ECO:0007669"/>
    <property type="project" value="UniProtKB-EC"/>
</dbReference>
<comment type="similarity">
    <text evidence="1 4">Belongs to the indoleamine 2,3-dioxygenase family.</text>
</comment>
<dbReference type="HOGENOM" id="CLU_1391061_0_0_1"/>
<sequence>MASDIGLPIPEAYNVSPRTGFLPEVVSCESDLHPYYQPWIRVTQDLQNLIMDNRIRNVVDGIPVLSCERLETISQRRKAYSMLGFIYHAYIWGGEEPAEVIPESVSSPLLLICKSLELPPVVTYAGLDIKPLYRIDNLSTQITFTGAIDESWFYLVSVAIEARGDPLVRVILDAVHYAQGNEVNAVAAQLICLLER</sequence>
<dbReference type="EC" id="1.13.11.52" evidence="4"/>
<evidence type="ECO:0000256" key="2">
    <source>
        <dbReference type="ARBA" id="ARBA00022723"/>
    </source>
</evidence>
<dbReference type="Proteomes" id="UP000001745">
    <property type="component" value="Unassembled WGS sequence"/>
</dbReference>
<reference evidence="6" key="1">
    <citation type="journal article" date="2015" name="Genome Announc.">
        <title>Genome sequence of the AIDS-associated pathogen Penicillium marneffei (ATCC18224) and its near taxonomic relative Talaromyces stipitatus (ATCC10500).</title>
        <authorList>
            <person name="Nierman W.C."/>
            <person name="Fedorova-Abrams N.D."/>
            <person name="Andrianopoulos A."/>
        </authorList>
    </citation>
    <scope>NUCLEOTIDE SEQUENCE [LARGE SCALE GENOMIC DNA]</scope>
    <source>
        <strain evidence="6">ATCC 10500 / CBS 375.48 / QM 6759 / NRRL 1006</strain>
    </source>
</reference>
<evidence type="ECO:0000256" key="3">
    <source>
        <dbReference type="ARBA" id="ARBA00023004"/>
    </source>
</evidence>